<dbReference type="OrthoDB" id="2500073at2759"/>
<feature type="compositionally biased region" description="Basic and acidic residues" evidence="1">
    <location>
        <begin position="1"/>
        <end position="26"/>
    </location>
</feature>
<reference evidence="2" key="1">
    <citation type="submission" date="2020-11" db="EMBL/GenBank/DDBJ databases">
        <authorList>
            <consortium name="DOE Joint Genome Institute"/>
            <person name="Ahrendt S."/>
            <person name="Riley R."/>
            <person name="Andreopoulos W."/>
            <person name="Labutti K."/>
            <person name="Pangilinan J."/>
            <person name="Ruiz-Duenas F.J."/>
            <person name="Barrasa J.M."/>
            <person name="Sanchez-Garcia M."/>
            <person name="Camarero S."/>
            <person name="Miyauchi S."/>
            <person name="Serrano A."/>
            <person name="Linde D."/>
            <person name="Babiker R."/>
            <person name="Drula E."/>
            <person name="Ayuso-Fernandez I."/>
            <person name="Pacheco R."/>
            <person name="Padilla G."/>
            <person name="Ferreira P."/>
            <person name="Barriuso J."/>
            <person name="Kellner H."/>
            <person name="Castanera R."/>
            <person name="Alfaro M."/>
            <person name="Ramirez L."/>
            <person name="Pisabarro A.G."/>
            <person name="Kuo A."/>
            <person name="Tritt A."/>
            <person name="Lipzen A."/>
            <person name="He G."/>
            <person name="Yan M."/>
            <person name="Ng V."/>
            <person name="Cullen D."/>
            <person name="Martin F."/>
            <person name="Rosso M.-N."/>
            <person name="Henrissat B."/>
            <person name="Hibbett D."/>
            <person name="Martinez A.T."/>
            <person name="Grigoriev I.V."/>
        </authorList>
    </citation>
    <scope>NUCLEOTIDE SEQUENCE</scope>
    <source>
        <strain evidence="2">AH 40177</strain>
    </source>
</reference>
<proteinExistence type="predicted"/>
<feature type="compositionally biased region" description="Polar residues" evidence="1">
    <location>
        <begin position="136"/>
        <end position="153"/>
    </location>
</feature>
<accession>A0A9P5PZG9</accession>
<evidence type="ECO:0000313" key="2">
    <source>
        <dbReference type="EMBL" id="KAF9072758.1"/>
    </source>
</evidence>
<dbReference type="Proteomes" id="UP000772434">
    <property type="component" value="Unassembled WGS sequence"/>
</dbReference>
<evidence type="ECO:0000256" key="1">
    <source>
        <dbReference type="SAM" id="MobiDB-lite"/>
    </source>
</evidence>
<dbReference type="AlphaFoldDB" id="A0A9P5PZG9"/>
<dbReference type="EMBL" id="JADNRY010000022">
    <property type="protein sequence ID" value="KAF9072758.1"/>
    <property type="molecule type" value="Genomic_DNA"/>
</dbReference>
<gene>
    <name evidence="2" type="ORF">BDP27DRAFT_1319948</name>
</gene>
<comment type="caution">
    <text evidence="2">The sequence shown here is derived from an EMBL/GenBank/DDBJ whole genome shotgun (WGS) entry which is preliminary data.</text>
</comment>
<feature type="compositionally biased region" description="Polar residues" evidence="1">
    <location>
        <begin position="27"/>
        <end position="37"/>
    </location>
</feature>
<sequence length="199" mass="20585">MKENDPFAAPDEGKDESKDESNDHTKSTGQSKLNVSDSTSTKPTTQSKPSLQIYYWIHRPTKTTSAAEPTPNTSSAFGTSNTSAPPQPSVGRARDAQGQTFDSAPAAAKESGSGMAKPDDIKQIDESAGDIARDAVQTQGQGNSDKGQGNTGVQPGDIARVRADEGGGVQPGDIARDATETRGATGAQPGEIARDAVNV</sequence>
<feature type="compositionally biased region" description="Low complexity" evidence="1">
    <location>
        <begin position="38"/>
        <end position="50"/>
    </location>
</feature>
<organism evidence="2 3">
    <name type="scientific">Rhodocollybia butyracea</name>
    <dbReference type="NCBI Taxonomy" id="206335"/>
    <lineage>
        <taxon>Eukaryota</taxon>
        <taxon>Fungi</taxon>
        <taxon>Dikarya</taxon>
        <taxon>Basidiomycota</taxon>
        <taxon>Agaricomycotina</taxon>
        <taxon>Agaricomycetes</taxon>
        <taxon>Agaricomycetidae</taxon>
        <taxon>Agaricales</taxon>
        <taxon>Marasmiineae</taxon>
        <taxon>Omphalotaceae</taxon>
        <taxon>Rhodocollybia</taxon>
    </lineage>
</organism>
<feature type="region of interest" description="Disordered" evidence="1">
    <location>
        <begin position="1"/>
        <end position="199"/>
    </location>
</feature>
<protein>
    <submittedName>
        <fullName evidence="2">Uncharacterized protein</fullName>
    </submittedName>
</protein>
<evidence type="ECO:0000313" key="3">
    <source>
        <dbReference type="Proteomes" id="UP000772434"/>
    </source>
</evidence>
<name>A0A9P5PZG9_9AGAR</name>
<keyword evidence="3" id="KW-1185">Reference proteome</keyword>
<feature type="compositionally biased region" description="Polar residues" evidence="1">
    <location>
        <begin position="62"/>
        <end position="84"/>
    </location>
</feature>